<dbReference type="Proteomes" id="UP001221413">
    <property type="component" value="Unassembled WGS sequence"/>
</dbReference>
<feature type="signal peptide" evidence="1">
    <location>
        <begin position="1"/>
        <end position="32"/>
    </location>
</feature>
<keyword evidence="1" id="KW-0732">Signal</keyword>
<dbReference type="AlphaFoldDB" id="A0AAD6IVT3"/>
<evidence type="ECO:0000313" key="2">
    <source>
        <dbReference type="EMBL" id="KAJ6257701.1"/>
    </source>
</evidence>
<sequence length="317" mass="35614">MGWHRDGMEGFFVLRALHIALFILLGTPFCDTSPLGAPPTAAVSTALIKRGDTPPLVPPGSNTADPATFISFYEPACSLGLWSERLRNDDMRKYGWKQDAQWEGHPFGDNFPPDQCVNVKDLQSNLDNSITAYRVTGYCECTFFDKQDCDGPLFAAFNREDGALDKNGPDNDRISSFKCSPRNGYDVFQEGQVKLSYYGGTGLDVNITKNDIALWKEEPYGELVGISHTVCYNMPEGFKLSTYWLRGVTCRFYKSSGCPREDMTSQVGNAGVQGWRRYLERLSLTRSFEPKSFRCFLPFGIETPEWPQNGAEMWSEA</sequence>
<reference evidence="2" key="1">
    <citation type="submission" date="2023-01" db="EMBL/GenBank/DDBJ databases">
        <title>The chitinases involved in constricting ring structure development in the nematode-trapping fungus Drechslerella dactyloides.</title>
        <authorList>
            <person name="Wang R."/>
            <person name="Zhang L."/>
            <person name="Tang P."/>
            <person name="Li S."/>
            <person name="Liang L."/>
        </authorList>
    </citation>
    <scope>NUCLEOTIDE SEQUENCE</scope>
    <source>
        <strain evidence="2">YMF1.00031</strain>
    </source>
</reference>
<feature type="chain" id="PRO_5042012918" evidence="1">
    <location>
        <begin position="33"/>
        <end position="317"/>
    </location>
</feature>
<protein>
    <submittedName>
        <fullName evidence="2">Uncharacterized protein</fullName>
    </submittedName>
</protein>
<name>A0AAD6IVT3_DREDA</name>
<comment type="caution">
    <text evidence="2">The sequence shown here is derived from an EMBL/GenBank/DDBJ whole genome shotgun (WGS) entry which is preliminary data.</text>
</comment>
<organism evidence="2 3">
    <name type="scientific">Drechslerella dactyloides</name>
    <name type="common">Nematode-trapping fungus</name>
    <name type="synonym">Arthrobotrys dactyloides</name>
    <dbReference type="NCBI Taxonomy" id="74499"/>
    <lineage>
        <taxon>Eukaryota</taxon>
        <taxon>Fungi</taxon>
        <taxon>Dikarya</taxon>
        <taxon>Ascomycota</taxon>
        <taxon>Pezizomycotina</taxon>
        <taxon>Orbiliomycetes</taxon>
        <taxon>Orbiliales</taxon>
        <taxon>Orbiliaceae</taxon>
        <taxon>Drechslerella</taxon>
    </lineage>
</organism>
<evidence type="ECO:0000313" key="3">
    <source>
        <dbReference type="Proteomes" id="UP001221413"/>
    </source>
</evidence>
<proteinExistence type="predicted"/>
<keyword evidence="3" id="KW-1185">Reference proteome</keyword>
<gene>
    <name evidence="2" type="ORF">Dda_7489</name>
</gene>
<dbReference type="EMBL" id="JAQGDS010000010">
    <property type="protein sequence ID" value="KAJ6257701.1"/>
    <property type="molecule type" value="Genomic_DNA"/>
</dbReference>
<accession>A0AAD6IVT3</accession>
<evidence type="ECO:0000256" key="1">
    <source>
        <dbReference type="SAM" id="SignalP"/>
    </source>
</evidence>